<name>A0A415J7C0_BACLI</name>
<dbReference type="InterPro" id="IPR001647">
    <property type="entry name" value="HTH_TetR"/>
</dbReference>
<keyword evidence="4" id="KW-0804">Transcription</keyword>
<evidence type="ECO:0000256" key="4">
    <source>
        <dbReference type="ARBA" id="ARBA00023163"/>
    </source>
</evidence>
<reference evidence="8 9" key="1">
    <citation type="submission" date="2019-06" db="EMBL/GenBank/DDBJ databases">
        <title>Genome sequence analysis of &gt;100 Bacillus licheniformis strains suggests intrinsic resistance to this species.</title>
        <authorList>
            <person name="Wels M."/>
            <person name="Siezen R.J."/>
            <person name="Johansen E."/>
            <person name="Stuer-Lauridsen B."/>
            <person name="Bjerre K."/>
            <person name="Nielsen B.K.K."/>
        </authorList>
    </citation>
    <scope>NUCLEOTIDE SEQUENCE [LARGE SCALE GENOMIC DNA]</scope>
    <source>
        <strain evidence="8 9">BAC-16736</strain>
    </source>
</reference>
<keyword evidence="1" id="KW-0678">Repressor</keyword>
<dbReference type="SUPFAM" id="SSF46689">
    <property type="entry name" value="Homeodomain-like"/>
    <property type="match status" value="1"/>
</dbReference>
<evidence type="ECO:0000256" key="3">
    <source>
        <dbReference type="ARBA" id="ARBA00023125"/>
    </source>
</evidence>
<evidence type="ECO:0000259" key="6">
    <source>
        <dbReference type="PROSITE" id="PS50977"/>
    </source>
</evidence>
<gene>
    <name evidence="8" type="ORF">CHCC16736_0898</name>
    <name evidence="7" type="ORF">I6G80_07765</name>
</gene>
<protein>
    <submittedName>
        <fullName evidence="8">HTH-type transcriptional regulator EthR</fullName>
    </submittedName>
    <submittedName>
        <fullName evidence="7">TetR/AcrR family transcriptional regulator</fullName>
    </submittedName>
</protein>
<dbReference type="AlphaFoldDB" id="A0A415J7C0"/>
<dbReference type="PROSITE" id="PS50977">
    <property type="entry name" value="HTH_TETR_2"/>
    <property type="match status" value="1"/>
</dbReference>
<dbReference type="GeneID" id="92859937"/>
<dbReference type="EMBL" id="NILC01000010">
    <property type="protein sequence ID" value="TWL31730.1"/>
    <property type="molecule type" value="Genomic_DNA"/>
</dbReference>
<evidence type="ECO:0000313" key="8">
    <source>
        <dbReference type="EMBL" id="TWL31730.1"/>
    </source>
</evidence>
<organism evidence="8 9">
    <name type="scientific">Bacillus licheniformis</name>
    <dbReference type="NCBI Taxonomy" id="1402"/>
    <lineage>
        <taxon>Bacteria</taxon>
        <taxon>Bacillati</taxon>
        <taxon>Bacillota</taxon>
        <taxon>Bacilli</taxon>
        <taxon>Bacillales</taxon>
        <taxon>Bacillaceae</taxon>
        <taxon>Bacillus</taxon>
    </lineage>
</organism>
<dbReference type="Proteomes" id="UP000595038">
    <property type="component" value="Chromosome"/>
</dbReference>
<evidence type="ECO:0000256" key="2">
    <source>
        <dbReference type="ARBA" id="ARBA00023015"/>
    </source>
</evidence>
<evidence type="ECO:0000313" key="7">
    <source>
        <dbReference type="EMBL" id="QPR74149.1"/>
    </source>
</evidence>
<keyword evidence="3 5" id="KW-0238">DNA-binding</keyword>
<dbReference type="PANTHER" id="PTHR43479">
    <property type="entry name" value="ACREF/ENVCD OPERON REPRESSOR-RELATED"/>
    <property type="match status" value="1"/>
</dbReference>
<dbReference type="Proteomes" id="UP000435910">
    <property type="component" value="Unassembled WGS sequence"/>
</dbReference>
<evidence type="ECO:0000256" key="1">
    <source>
        <dbReference type="ARBA" id="ARBA00022491"/>
    </source>
</evidence>
<dbReference type="EMBL" id="CP065647">
    <property type="protein sequence ID" value="QPR74149.1"/>
    <property type="molecule type" value="Genomic_DNA"/>
</dbReference>
<dbReference type="PANTHER" id="PTHR43479:SF22">
    <property type="entry name" value="TRANSCRIPTIONAL REGULATOR, TETR FAMILY"/>
    <property type="match status" value="1"/>
</dbReference>
<sequence>MKQKEKVIIETAIKLFAKKGYSSTSVQEIAKECQMSKGAFYIYFKSKEALLLSVLHYYYERIFTRIQKIKTEHDNPRDVYRMQLVVFFENILEHKEFITMQFNERSMPINEEIEAFAKKMRRTTLRLHIENIQNIYGKDIEPYSAELCFMINGMSDVYLELMILLHHSFDLQSLADHMLNRLDDLAKGMIKRNDQPLIPFEKADEWFGPFYTFDPLKDALLNEMRVKANKQYNGAPPADLAESLDILEKELRKEKRKNAIIKGMIANLKEYPAIRKETDKLAELLKKDMHHPHG</sequence>
<dbReference type="GO" id="GO:0003677">
    <property type="term" value="F:DNA binding"/>
    <property type="evidence" value="ECO:0007669"/>
    <property type="project" value="UniProtKB-UniRule"/>
</dbReference>
<feature type="DNA-binding region" description="H-T-H motif" evidence="5">
    <location>
        <begin position="25"/>
        <end position="44"/>
    </location>
</feature>
<feature type="domain" description="HTH tetR-type" evidence="6">
    <location>
        <begin position="2"/>
        <end position="62"/>
    </location>
</feature>
<dbReference type="Pfam" id="PF00440">
    <property type="entry name" value="TetR_N"/>
    <property type="match status" value="1"/>
</dbReference>
<dbReference type="InterPro" id="IPR009057">
    <property type="entry name" value="Homeodomain-like_sf"/>
</dbReference>
<dbReference type="GO" id="GO:0045892">
    <property type="term" value="P:negative regulation of DNA-templated transcription"/>
    <property type="evidence" value="ECO:0007669"/>
    <property type="project" value="UniProtKB-ARBA"/>
</dbReference>
<dbReference type="FunFam" id="1.10.10.60:FF:000141">
    <property type="entry name" value="TetR family transcriptional regulator"/>
    <property type="match status" value="1"/>
</dbReference>
<dbReference type="OMA" id="YTAELCF"/>
<dbReference type="InterPro" id="IPR050624">
    <property type="entry name" value="HTH-type_Tx_Regulator"/>
</dbReference>
<dbReference type="RefSeq" id="WP_009329559.1">
    <property type="nucleotide sequence ID" value="NZ_BEXU01000021.1"/>
</dbReference>
<reference evidence="7 10" key="2">
    <citation type="submission" date="2020-12" db="EMBL/GenBank/DDBJ databases">
        <title>FDA dAtabase for Regulatory Grade micrObial Sequences (FDA-ARGOS): Supporting development and validation of Infectious Disease Dx tests.</title>
        <authorList>
            <person name="Nelson B."/>
            <person name="Plummer A."/>
            <person name="Tallon L."/>
            <person name="Sadzewicz L."/>
            <person name="Zhao X."/>
            <person name="Boylan J."/>
            <person name="Ott S."/>
            <person name="Bowen H."/>
            <person name="Vavikolanu K."/>
            <person name="Mehta A."/>
            <person name="Aluvathingal J."/>
            <person name="Nadendla S."/>
            <person name="Myers T."/>
            <person name="Yan Y."/>
            <person name="Sichtig H."/>
        </authorList>
    </citation>
    <scope>NUCLEOTIDE SEQUENCE [LARGE SCALE GENOMIC DNA]</scope>
    <source>
        <strain evidence="7 10">FDAARGOS_923</strain>
    </source>
</reference>
<accession>A0A415J7C0</accession>
<evidence type="ECO:0000256" key="5">
    <source>
        <dbReference type="PROSITE-ProRule" id="PRU00335"/>
    </source>
</evidence>
<dbReference type="Gene3D" id="1.10.357.10">
    <property type="entry name" value="Tetracycline Repressor, domain 2"/>
    <property type="match status" value="1"/>
</dbReference>
<dbReference type="PRINTS" id="PR00455">
    <property type="entry name" value="HTHTETR"/>
</dbReference>
<evidence type="ECO:0000313" key="9">
    <source>
        <dbReference type="Proteomes" id="UP000435910"/>
    </source>
</evidence>
<evidence type="ECO:0000313" key="10">
    <source>
        <dbReference type="Proteomes" id="UP000595038"/>
    </source>
</evidence>
<keyword evidence="2" id="KW-0805">Transcription regulation</keyword>
<proteinExistence type="predicted"/>